<organism evidence="1 2">
    <name type="scientific">Mycolicibacterium conceptionense</name>
    <dbReference type="NCBI Taxonomy" id="451644"/>
    <lineage>
        <taxon>Bacteria</taxon>
        <taxon>Bacillati</taxon>
        <taxon>Actinomycetota</taxon>
        <taxon>Actinomycetes</taxon>
        <taxon>Mycobacteriales</taxon>
        <taxon>Mycobacteriaceae</taxon>
        <taxon>Mycolicibacterium</taxon>
    </lineage>
</organism>
<protein>
    <submittedName>
        <fullName evidence="1">Uncharacterized protein</fullName>
    </submittedName>
</protein>
<dbReference type="EMBL" id="LFOD01000064">
    <property type="protein sequence ID" value="KMV13927.1"/>
    <property type="molecule type" value="Genomic_DNA"/>
</dbReference>
<dbReference type="PATRIC" id="fig|451644.5.peg.6698"/>
<dbReference type="Proteomes" id="UP000037594">
    <property type="component" value="Unassembled WGS sequence"/>
</dbReference>
<comment type="caution">
    <text evidence="1">The sequence shown here is derived from an EMBL/GenBank/DDBJ whole genome shotgun (WGS) entry which is preliminary data.</text>
</comment>
<name>A0A0J8TXN5_9MYCO</name>
<dbReference type="AlphaFoldDB" id="A0A0J8TXN5"/>
<proteinExistence type="predicted"/>
<sequence>MSAGAFACPRLARRTASSAAKVPTMTSNGYTNEHTLNAAMAIDNTREFYFGPRAAAVSKALDGDIPGAAADLRHAAVSHRIFPSHVNVDDVDFTQLITKAAEEASR</sequence>
<reference evidence="1 2" key="1">
    <citation type="submission" date="2015-06" db="EMBL/GenBank/DDBJ databases">
        <title>Genome sequence of Mycobacterium conceptionense strain MLE.</title>
        <authorList>
            <person name="Greninger A.L."/>
            <person name="Cunningham G."/>
            <person name="Chiu C.Y."/>
            <person name="Miller S."/>
        </authorList>
    </citation>
    <scope>NUCLEOTIDE SEQUENCE [LARGE SCALE GENOMIC DNA]</scope>
    <source>
        <strain evidence="1 2">MLE</strain>
    </source>
</reference>
<evidence type="ECO:0000313" key="2">
    <source>
        <dbReference type="Proteomes" id="UP000037594"/>
    </source>
</evidence>
<accession>A0A0J8TXN5</accession>
<evidence type="ECO:0000313" key="1">
    <source>
        <dbReference type="EMBL" id="KMV13927.1"/>
    </source>
</evidence>
<gene>
    <name evidence="1" type="ORF">ACT17_32620</name>
</gene>